<dbReference type="Gene3D" id="3.30.300.30">
    <property type="match status" value="1"/>
</dbReference>
<dbReference type="HAMAP" id="MF_00731">
    <property type="entry name" value="MenE"/>
    <property type="match status" value="1"/>
</dbReference>
<keyword evidence="1 5" id="KW-0474">Menaquinone biosynthesis</keyword>
<protein>
    <recommendedName>
        <fullName evidence="5">2-succinylbenzoate--CoA ligase</fullName>
        <ecNumber evidence="5">6.2.1.26</ecNumber>
    </recommendedName>
    <alternativeName>
        <fullName evidence="5">o-succinylbenzoyl-CoA synthetase</fullName>
        <shortName evidence="5">OSB-CoA synthetase</shortName>
    </alternativeName>
</protein>
<accession>A0ABV7A2G3</accession>
<gene>
    <name evidence="5" type="primary">menE</name>
    <name evidence="8" type="ORF">ACFODW_01940</name>
</gene>
<comment type="pathway">
    <text evidence="5">Quinol/quinone metabolism; menaquinone biosynthesis.</text>
</comment>
<dbReference type="Gene3D" id="3.40.50.12780">
    <property type="entry name" value="N-terminal domain of ligase-like"/>
    <property type="match status" value="1"/>
</dbReference>
<dbReference type="NCBIfam" id="NF002966">
    <property type="entry name" value="PRK03640.1"/>
    <property type="match status" value="1"/>
</dbReference>
<reference evidence="9" key="1">
    <citation type="journal article" date="2019" name="Int. J. Syst. Evol. Microbiol.">
        <title>The Global Catalogue of Microorganisms (GCM) 10K type strain sequencing project: providing services to taxonomists for standard genome sequencing and annotation.</title>
        <authorList>
            <consortium name="The Broad Institute Genomics Platform"/>
            <consortium name="The Broad Institute Genome Sequencing Center for Infectious Disease"/>
            <person name="Wu L."/>
            <person name="Ma J."/>
        </authorList>
    </citation>
    <scope>NUCLEOTIDE SEQUENCE [LARGE SCALE GENOMIC DNA]</scope>
    <source>
        <strain evidence="9">KCTC 13193</strain>
    </source>
</reference>
<evidence type="ECO:0000256" key="1">
    <source>
        <dbReference type="ARBA" id="ARBA00022428"/>
    </source>
</evidence>
<organism evidence="8 9">
    <name type="scientific">Virgibacillus sediminis</name>
    <dbReference type="NCBI Taxonomy" id="202260"/>
    <lineage>
        <taxon>Bacteria</taxon>
        <taxon>Bacillati</taxon>
        <taxon>Bacillota</taxon>
        <taxon>Bacilli</taxon>
        <taxon>Bacillales</taxon>
        <taxon>Bacillaceae</taxon>
        <taxon>Virgibacillus</taxon>
    </lineage>
</organism>
<dbReference type="PANTHER" id="PTHR43767">
    <property type="entry name" value="LONG-CHAIN-FATTY-ACID--COA LIGASE"/>
    <property type="match status" value="1"/>
</dbReference>
<comment type="pathway">
    <text evidence="5">Quinol/quinone metabolism; 1,4-dihydroxy-2-naphthoate biosynthesis; 1,4-dihydroxy-2-naphthoate from chorismate: step 5/7.</text>
</comment>
<keyword evidence="4 5" id="KW-0067">ATP-binding</keyword>
<feature type="domain" description="AMP-dependent synthetase/ligase" evidence="6">
    <location>
        <begin position="10"/>
        <end position="347"/>
    </location>
</feature>
<comment type="caution">
    <text evidence="8">The sequence shown here is derived from an EMBL/GenBank/DDBJ whole genome shotgun (WGS) entry which is preliminary data.</text>
</comment>
<dbReference type="NCBIfam" id="TIGR01923">
    <property type="entry name" value="menE"/>
    <property type="match status" value="1"/>
</dbReference>
<dbReference type="CDD" id="cd05912">
    <property type="entry name" value="OSB_CoA_lg"/>
    <property type="match status" value="1"/>
</dbReference>
<dbReference type="SUPFAM" id="SSF56801">
    <property type="entry name" value="Acetyl-CoA synthetase-like"/>
    <property type="match status" value="1"/>
</dbReference>
<dbReference type="EC" id="6.2.1.26" evidence="5"/>
<comment type="function">
    <text evidence="5">Converts 2-succinylbenzoate (OSB) to 2-succinylbenzoyl-CoA (OSB-CoA).</text>
</comment>
<evidence type="ECO:0000313" key="8">
    <source>
        <dbReference type="EMBL" id="MFC2947126.1"/>
    </source>
</evidence>
<keyword evidence="2 5" id="KW-0436">Ligase</keyword>
<sequence>MAETIPHWLTKQAHLDPDQTAIEYENGGSITFSELERKSRAFASKLASLGIKKGSHVALLSGNSEKMIISLHAISYLGAVAVMLNTRLTEAELTHQITDAEVSIILTGEDERFKAMSFPVESYAMQEVERFAEMEVKLAEEINLDEPFTIIYTSGTTGFPKGVIHTYGNHWWSAVSSALNLGLNQEDKWLMAMPIFHVSGLSILMKSVIYGMPIFMMEKFDPERAHHAIMEKGITIISVVTVMVQRLLRQLGEEKYPKAFRCMLLGGGPAPKPLLEEAEKLGIPVFQSYGMTETSSQIVTLSPKDALTKIGSAGKPLMPAQLKICGKDDEGIGEIHVKGPMVTRGYYKNSQASERAFSDGWLATGDLGRLDKDGFLYVVDRRKDLIISGGENIYPSEIESVLSGMEQIKEVGVTGVEDQTWGQVPAAFIVKSREVSEGEICAYARKFLAGYKIPKYFYFIKELPRNASNKIVRSALTDQMDE</sequence>
<dbReference type="Pfam" id="PF00501">
    <property type="entry name" value="AMP-binding"/>
    <property type="match status" value="1"/>
</dbReference>
<name>A0ABV7A2G3_9BACI</name>
<comment type="similarity">
    <text evidence="5">Belongs to the ATP-dependent AMP-binding enzyme family. MenE subfamily.</text>
</comment>
<dbReference type="InterPro" id="IPR000873">
    <property type="entry name" value="AMP-dep_synth/lig_dom"/>
</dbReference>
<dbReference type="InterPro" id="IPR042099">
    <property type="entry name" value="ANL_N_sf"/>
</dbReference>
<feature type="domain" description="AMP-binding enzyme C-terminal" evidence="7">
    <location>
        <begin position="397"/>
        <end position="470"/>
    </location>
</feature>
<dbReference type="PROSITE" id="PS00455">
    <property type="entry name" value="AMP_BINDING"/>
    <property type="match status" value="1"/>
</dbReference>
<dbReference type="InterPro" id="IPR010192">
    <property type="entry name" value="MenE"/>
</dbReference>
<dbReference type="InterPro" id="IPR050237">
    <property type="entry name" value="ATP-dep_AMP-bd_enzyme"/>
</dbReference>
<evidence type="ECO:0000313" key="9">
    <source>
        <dbReference type="Proteomes" id="UP001595387"/>
    </source>
</evidence>
<keyword evidence="9" id="KW-1185">Reference proteome</keyword>
<evidence type="ECO:0000259" key="6">
    <source>
        <dbReference type="Pfam" id="PF00501"/>
    </source>
</evidence>
<proteinExistence type="inferred from homology"/>
<dbReference type="InterPro" id="IPR020845">
    <property type="entry name" value="AMP-binding_CS"/>
</dbReference>
<dbReference type="RefSeq" id="WP_390302144.1">
    <property type="nucleotide sequence ID" value="NZ_JBHRRZ010000003.1"/>
</dbReference>
<dbReference type="Pfam" id="PF13193">
    <property type="entry name" value="AMP-binding_C"/>
    <property type="match status" value="1"/>
</dbReference>
<evidence type="ECO:0000256" key="2">
    <source>
        <dbReference type="ARBA" id="ARBA00022598"/>
    </source>
</evidence>
<dbReference type="PANTHER" id="PTHR43767:SF1">
    <property type="entry name" value="NONRIBOSOMAL PEPTIDE SYNTHASE PES1 (EUROFUNG)-RELATED"/>
    <property type="match status" value="1"/>
</dbReference>
<evidence type="ECO:0000256" key="3">
    <source>
        <dbReference type="ARBA" id="ARBA00022741"/>
    </source>
</evidence>
<comment type="catalytic activity">
    <reaction evidence="5">
        <text>2-succinylbenzoate + ATP + CoA = 2-succinylbenzoyl-CoA + AMP + diphosphate</text>
        <dbReference type="Rhea" id="RHEA:17009"/>
        <dbReference type="ChEBI" id="CHEBI:18325"/>
        <dbReference type="ChEBI" id="CHEBI:30616"/>
        <dbReference type="ChEBI" id="CHEBI:33019"/>
        <dbReference type="ChEBI" id="CHEBI:57287"/>
        <dbReference type="ChEBI" id="CHEBI:57364"/>
        <dbReference type="ChEBI" id="CHEBI:456215"/>
        <dbReference type="EC" id="6.2.1.26"/>
    </reaction>
</comment>
<dbReference type="Proteomes" id="UP001595387">
    <property type="component" value="Unassembled WGS sequence"/>
</dbReference>
<keyword evidence="3 5" id="KW-0547">Nucleotide-binding</keyword>
<dbReference type="GO" id="GO:0008756">
    <property type="term" value="F:o-succinylbenzoate-CoA ligase activity"/>
    <property type="evidence" value="ECO:0007669"/>
    <property type="project" value="UniProtKB-EC"/>
</dbReference>
<dbReference type="EMBL" id="JBHRRZ010000003">
    <property type="protein sequence ID" value="MFC2947126.1"/>
    <property type="molecule type" value="Genomic_DNA"/>
</dbReference>
<dbReference type="InterPro" id="IPR045851">
    <property type="entry name" value="AMP-bd_C_sf"/>
</dbReference>
<evidence type="ECO:0000256" key="5">
    <source>
        <dbReference type="HAMAP-Rule" id="MF_00731"/>
    </source>
</evidence>
<evidence type="ECO:0000259" key="7">
    <source>
        <dbReference type="Pfam" id="PF13193"/>
    </source>
</evidence>
<evidence type="ECO:0000256" key="4">
    <source>
        <dbReference type="ARBA" id="ARBA00022840"/>
    </source>
</evidence>
<dbReference type="InterPro" id="IPR025110">
    <property type="entry name" value="AMP-bd_C"/>
</dbReference>